<organism evidence="1 2">
    <name type="scientific">Paeniglutamicibacter terrestris</name>
    <dbReference type="NCBI Taxonomy" id="2723403"/>
    <lineage>
        <taxon>Bacteria</taxon>
        <taxon>Bacillati</taxon>
        <taxon>Actinomycetota</taxon>
        <taxon>Actinomycetes</taxon>
        <taxon>Micrococcales</taxon>
        <taxon>Micrococcaceae</taxon>
        <taxon>Paeniglutamicibacter</taxon>
    </lineage>
</organism>
<evidence type="ECO:0000313" key="2">
    <source>
        <dbReference type="Proteomes" id="UP000746595"/>
    </source>
</evidence>
<dbReference type="InterPro" id="IPR050563">
    <property type="entry name" value="4-hydroxybenzoyl-CoA_TE"/>
</dbReference>
<proteinExistence type="predicted"/>
<dbReference type="Proteomes" id="UP000746595">
    <property type="component" value="Unassembled WGS sequence"/>
</dbReference>
<reference evidence="1 2" key="1">
    <citation type="submission" date="2020-04" db="EMBL/GenBank/DDBJ databases">
        <title>Paeniglutamicibacter sp. ANT13_2, a novel actinomycete isolated from sediment in Antarctica.</title>
        <authorList>
            <person name="Sakdapetsiri C."/>
            <person name="Pinyakong O."/>
        </authorList>
    </citation>
    <scope>NUCLEOTIDE SEQUENCE [LARGE SCALE GENOMIC DNA]</scope>
    <source>
        <strain evidence="1 2">ANT13_2</strain>
    </source>
</reference>
<dbReference type="PANTHER" id="PTHR31793">
    <property type="entry name" value="4-HYDROXYBENZOYL-COA THIOESTERASE FAMILY MEMBER"/>
    <property type="match status" value="1"/>
</dbReference>
<dbReference type="PANTHER" id="PTHR31793:SF24">
    <property type="entry name" value="LONG-CHAIN ACYL-COA THIOESTERASE FADM"/>
    <property type="match status" value="1"/>
</dbReference>
<keyword evidence="2" id="KW-1185">Reference proteome</keyword>
<protein>
    <submittedName>
        <fullName evidence="1">Acyl-CoA thioesterase</fullName>
    </submittedName>
</protein>
<dbReference type="RefSeq" id="WP_168150916.1">
    <property type="nucleotide sequence ID" value="NZ_JAAWVT010000001.1"/>
</dbReference>
<dbReference type="Gene3D" id="3.10.129.10">
    <property type="entry name" value="Hotdog Thioesterase"/>
    <property type="match status" value="1"/>
</dbReference>
<sequence>MSNETLTHLPWPFEFEMPLRWSDQDVLGHVNNARIITLIEEARIRWTRGFEPAGRFKFGTVVATLTINYLRPVHYQPEFRIQMAVTRIGTKSFTVRHVGIQNEAATFDCTTVMVALAEDGVSSRALNDTERAWLEAALMSAPV</sequence>
<gene>
    <name evidence="1" type="ORF">HED64_04850</name>
</gene>
<dbReference type="EMBL" id="JAAWVT010000001">
    <property type="protein sequence ID" value="NKG20042.1"/>
    <property type="molecule type" value="Genomic_DNA"/>
</dbReference>
<accession>A0ABX1G3K7</accession>
<name>A0ABX1G3K7_9MICC</name>
<evidence type="ECO:0000313" key="1">
    <source>
        <dbReference type="EMBL" id="NKG20042.1"/>
    </source>
</evidence>
<comment type="caution">
    <text evidence="1">The sequence shown here is derived from an EMBL/GenBank/DDBJ whole genome shotgun (WGS) entry which is preliminary data.</text>
</comment>
<dbReference type="Pfam" id="PF13279">
    <property type="entry name" value="4HBT_2"/>
    <property type="match status" value="1"/>
</dbReference>
<dbReference type="SUPFAM" id="SSF54637">
    <property type="entry name" value="Thioesterase/thiol ester dehydrase-isomerase"/>
    <property type="match status" value="1"/>
</dbReference>
<dbReference type="InterPro" id="IPR029069">
    <property type="entry name" value="HotDog_dom_sf"/>
</dbReference>
<dbReference type="CDD" id="cd00586">
    <property type="entry name" value="4HBT"/>
    <property type="match status" value="1"/>
</dbReference>